<proteinExistence type="predicted"/>
<dbReference type="InterPro" id="IPR025419">
    <property type="entry name" value="DUF4142"/>
</dbReference>
<feature type="region of interest" description="Disordered" evidence="1">
    <location>
        <begin position="153"/>
        <end position="177"/>
    </location>
</feature>
<name>A0ABW7DE74_9PSED</name>
<feature type="chain" id="PRO_5046009334" evidence="2">
    <location>
        <begin position="30"/>
        <end position="177"/>
    </location>
</feature>
<dbReference type="PANTHER" id="PTHR38593">
    <property type="entry name" value="BLR2558 PROTEIN"/>
    <property type="match status" value="1"/>
</dbReference>
<evidence type="ECO:0000256" key="2">
    <source>
        <dbReference type="SAM" id="SignalP"/>
    </source>
</evidence>
<dbReference type="PANTHER" id="PTHR38593:SF1">
    <property type="entry name" value="BLR2558 PROTEIN"/>
    <property type="match status" value="1"/>
</dbReference>
<protein>
    <submittedName>
        <fullName evidence="4">DUF4142 domain-containing protein</fullName>
    </submittedName>
</protein>
<keyword evidence="2" id="KW-0732">Signal</keyword>
<dbReference type="EMBL" id="JBIEIL010000007">
    <property type="protein sequence ID" value="MFG6205871.1"/>
    <property type="molecule type" value="Genomic_DNA"/>
</dbReference>
<dbReference type="Proteomes" id="UP001605918">
    <property type="component" value="Unassembled WGS sequence"/>
</dbReference>
<sequence>MNKLAVKTLATLVLSLQTIALCYAVTLNAFVEEAAQQSLFQNNASRIAMENSALPEVREFAKNQIADHDRFYPKLQQLGQTLKMDVPAEPSTAGKAKQLRLESRDESFDRTYIDSQAETLEQKVMLFKKEAMSSENPQLKAFAKSALPGIEKQAQTAKALQEKLKPSAGKLTAPSKP</sequence>
<dbReference type="RefSeq" id="WP_394507050.1">
    <property type="nucleotide sequence ID" value="NZ_JBIEIL010000007.1"/>
</dbReference>
<dbReference type="Pfam" id="PF13628">
    <property type="entry name" value="DUF4142"/>
    <property type="match status" value="1"/>
</dbReference>
<reference evidence="4 5" key="1">
    <citation type="submission" date="2024-10" db="EMBL/GenBank/DDBJ databases">
        <title>Whole genome of Pseudomonas sp Strain RB5.</title>
        <authorList>
            <person name="Selami N."/>
        </authorList>
    </citation>
    <scope>NUCLEOTIDE SEQUENCE [LARGE SCALE GENOMIC DNA]</scope>
    <source>
        <strain evidence="4 5">RB5</strain>
    </source>
</reference>
<dbReference type="Gene3D" id="1.20.1260.10">
    <property type="match status" value="1"/>
</dbReference>
<evidence type="ECO:0000313" key="5">
    <source>
        <dbReference type="Proteomes" id="UP001605918"/>
    </source>
</evidence>
<organism evidence="4 5">
    <name type="scientific">Pseudomonas retamae</name>
    <dbReference type="NCBI Taxonomy" id="702110"/>
    <lineage>
        <taxon>Bacteria</taxon>
        <taxon>Pseudomonadati</taxon>
        <taxon>Pseudomonadota</taxon>
        <taxon>Gammaproteobacteria</taxon>
        <taxon>Pseudomonadales</taxon>
        <taxon>Pseudomonadaceae</taxon>
        <taxon>Pseudomonas</taxon>
    </lineage>
</organism>
<evidence type="ECO:0000256" key="1">
    <source>
        <dbReference type="SAM" id="MobiDB-lite"/>
    </source>
</evidence>
<dbReference type="InterPro" id="IPR012347">
    <property type="entry name" value="Ferritin-like"/>
</dbReference>
<comment type="caution">
    <text evidence="4">The sequence shown here is derived from an EMBL/GenBank/DDBJ whole genome shotgun (WGS) entry which is preliminary data.</text>
</comment>
<feature type="domain" description="DUF4142" evidence="3">
    <location>
        <begin position="28"/>
        <end position="160"/>
    </location>
</feature>
<feature type="signal peptide" evidence="2">
    <location>
        <begin position="1"/>
        <end position="29"/>
    </location>
</feature>
<accession>A0ABW7DE74</accession>
<evidence type="ECO:0000313" key="4">
    <source>
        <dbReference type="EMBL" id="MFG6205871.1"/>
    </source>
</evidence>
<gene>
    <name evidence="4" type="ORF">ACGSLL_16035</name>
</gene>
<evidence type="ECO:0000259" key="3">
    <source>
        <dbReference type="Pfam" id="PF13628"/>
    </source>
</evidence>
<keyword evidence="5" id="KW-1185">Reference proteome</keyword>